<evidence type="ECO:0000256" key="1">
    <source>
        <dbReference type="SAM" id="MobiDB-lite"/>
    </source>
</evidence>
<accession>A0ABP5RMK4</accession>
<evidence type="ECO:0000313" key="3">
    <source>
        <dbReference type="Proteomes" id="UP001500305"/>
    </source>
</evidence>
<comment type="caution">
    <text evidence="2">The sequence shown here is derived from an EMBL/GenBank/DDBJ whole genome shotgun (WGS) entry which is preliminary data.</text>
</comment>
<reference evidence="3" key="1">
    <citation type="journal article" date="2019" name="Int. J. Syst. Evol. Microbiol.">
        <title>The Global Catalogue of Microorganisms (GCM) 10K type strain sequencing project: providing services to taxonomists for standard genome sequencing and annotation.</title>
        <authorList>
            <consortium name="The Broad Institute Genomics Platform"/>
            <consortium name="The Broad Institute Genome Sequencing Center for Infectious Disease"/>
            <person name="Wu L."/>
            <person name="Ma J."/>
        </authorList>
    </citation>
    <scope>NUCLEOTIDE SEQUENCE [LARGE SCALE GENOMIC DNA]</scope>
    <source>
        <strain evidence="3">JCM 7356</strain>
    </source>
</reference>
<dbReference type="Proteomes" id="UP001500305">
    <property type="component" value="Unassembled WGS sequence"/>
</dbReference>
<proteinExistence type="predicted"/>
<organism evidence="2 3">
    <name type="scientific">Kitasatospora cystarginea</name>
    <dbReference type="NCBI Taxonomy" id="58350"/>
    <lineage>
        <taxon>Bacteria</taxon>
        <taxon>Bacillati</taxon>
        <taxon>Actinomycetota</taxon>
        <taxon>Actinomycetes</taxon>
        <taxon>Kitasatosporales</taxon>
        <taxon>Streptomycetaceae</taxon>
        <taxon>Kitasatospora</taxon>
    </lineage>
</organism>
<dbReference type="EMBL" id="BAAATR010000031">
    <property type="protein sequence ID" value="GAA2264826.1"/>
    <property type="molecule type" value="Genomic_DNA"/>
</dbReference>
<keyword evidence="3" id="KW-1185">Reference proteome</keyword>
<sequence length="58" mass="6038">MKQAGEDGTIGVGEGGLADLALQDQQLVTECEDLDVLLPAAHRQQPQQREGAGHGEVG</sequence>
<dbReference type="RefSeq" id="WP_344639423.1">
    <property type="nucleotide sequence ID" value="NZ_BAAATR010000031.1"/>
</dbReference>
<gene>
    <name evidence="2" type="ORF">GCM10010430_56990</name>
</gene>
<feature type="region of interest" description="Disordered" evidence="1">
    <location>
        <begin position="39"/>
        <end position="58"/>
    </location>
</feature>
<name>A0ABP5RMK4_9ACTN</name>
<evidence type="ECO:0000313" key="2">
    <source>
        <dbReference type="EMBL" id="GAA2264826.1"/>
    </source>
</evidence>
<protein>
    <submittedName>
        <fullName evidence="2">Uncharacterized protein</fullName>
    </submittedName>
</protein>